<evidence type="ECO:0000313" key="7">
    <source>
        <dbReference type="EMBL" id="VAW94122.1"/>
    </source>
</evidence>
<sequence length="246" mass="26707">MDRMLYVAMSGAKQNMQAQAINTNNLANVNTTGFRADLVDAESRQLYGPGHASRVNSIIDDTSTDFTHGTIATTGRNLDIAINGKGWFVVQTQNGQEAITRNGNFKISPEGLLVNNQNLLVMGESGPISIPQAQKVEINGNGTVSVVPVGEPATSVVVLDRLKLVNPDNRDIIKGKDGLVRLKQEGELTSDASISIVSGALENSNVNAIEAMVNMIELQRQFEMQIKLMRKAEQNDEQTSQMLKLN</sequence>
<keyword evidence="7" id="KW-0966">Cell projection</keyword>
<keyword evidence="7" id="KW-0282">Flagellum</keyword>
<feature type="domain" description="Flagellar hook protein FlgE/F/G-like D1" evidence="6">
    <location>
        <begin position="81"/>
        <end position="146"/>
    </location>
</feature>
<dbReference type="Pfam" id="PF00460">
    <property type="entry name" value="Flg_bb_rod"/>
    <property type="match status" value="1"/>
</dbReference>
<dbReference type="SUPFAM" id="SSF117143">
    <property type="entry name" value="Flagellar hook protein flgE"/>
    <property type="match status" value="1"/>
</dbReference>
<proteinExistence type="inferred from homology"/>
<organism evidence="7">
    <name type="scientific">hydrothermal vent metagenome</name>
    <dbReference type="NCBI Taxonomy" id="652676"/>
    <lineage>
        <taxon>unclassified sequences</taxon>
        <taxon>metagenomes</taxon>
        <taxon>ecological metagenomes</taxon>
    </lineage>
</organism>
<accession>A0A3B1A312</accession>
<comment type="subunit">
    <text evidence="2">The basal body constitutes a major portion of the flagellar organelle and consists of five rings (E,L,P,S, and M) mounted on a central rod. The rod consists of about 26 subunits of FlgG in the distal portion, and FlgB, FlgC and FlgF are thought to build up the proximal portion of the rod with about 6 subunits each.</text>
</comment>
<dbReference type="InterPro" id="IPR020013">
    <property type="entry name" value="Flagellar_FlgE/F/G"/>
</dbReference>
<evidence type="ECO:0000259" key="5">
    <source>
        <dbReference type="Pfam" id="PF06429"/>
    </source>
</evidence>
<dbReference type="InterPro" id="IPR037925">
    <property type="entry name" value="FlgE/F/G-like"/>
</dbReference>
<protein>
    <recommendedName>
        <fullName evidence="3">Flagellar basal-body rod protein FlgF</fullName>
    </recommendedName>
</protein>
<reference evidence="7" key="1">
    <citation type="submission" date="2018-06" db="EMBL/GenBank/DDBJ databases">
        <authorList>
            <person name="Zhirakovskaya E."/>
        </authorList>
    </citation>
    <scope>NUCLEOTIDE SEQUENCE</scope>
</reference>
<dbReference type="InterPro" id="IPR001444">
    <property type="entry name" value="Flag_bb_rod_N"/>
</dbReference>
<gene>
    <name evidence="7" type="ORF">MNBD_GAMMA22-2154</name>
</gene>
<dbReference type="InterPro" id="IPR010930">
    <property type="entry name" value="Flg_bb/hook_C_dom"/>
</dbReference>
<evidence type="ECO:0000259" key="4">
    <source>
        <dbReference type="Pfam" id="PF00460"/>
    </source>
</evidence>
<comment type="similarity">
    <text evidence="1">Belongs to the flagella basal body rod proteins family.</text>
</comment>
<dbReference type="Pfam" id="PF22692">
    <property type="entry name" value="LlgE_F_G_D1"/>
    <property type="match status" value="1"/>
</dbReference>
<dbReference type="NCBIfam" id="TIGR02490">
    <property type="entry name" value="flgF"/>
    <property type="match status" value="1"/>
</dbReference>
<dbReference type="Pfam" id="PF06429">
    <property type="entry name" value="Flg_bbr_C"/>
    <property type="match status" value="1"/>
</dbReference>
<feature type="domain" description="Flagellar basal-body/hook protein C-terminal" evidence="5">
    <location>
        <begin position="198"/>
        <end position="242"/>
    </location>
</feature>
<dbReference type="PANTHER" id="PTHR30435">
    <property type="entry name" value="FLAGELLAR PROTEIN"/>
    <property type="match status" value="1"/>
</dbReference>
<dbReference type="InterPro" id="IPR012836">
    <property type="entry name" value="FlgF"/>
</dbReference>
<dbReference type="EMBL" id="UOFS01000014">
    <property type="protein sequence ID" value="VAW94122.1"/>
    <property type="molecule type" value="Genomic_DNA"/>
</dbReference>
<dbReference type="NCBIfam" id="NF009280">
    <property type="entry name" value="PRK12640.1"/>
    <property type="match status" value="1"/>
</dbReference>
<keyword evidence="7" id="KW-0969">Cilium</keyword>
<dbReference type="PANTHER" id="PTHR30435:SF18">
    <property type="entry name" value="FLAGELLAR BASAL-BODY ROD PROTEIN FLGF"/>
    <property type="match status" value="1"/>
</dbReference>
<evidence type="ECO:0000256" key="3">
    <source>
        <dbReference type="ARBA" id="ARBA00040228"/>
    </source>
</evidence>
<evidence type="ECO:0000256" key="1">
    <source>
        <dbReference type="ARBA" id="ARBA00009677"/>
    </source>
</evidence>
<evidence type="ECO:0000256" key="2">
    <source>
        <dbReference type="ARBA" id="ARBA00038560"/>
    </source>
</evidence>
<dbReference type="NCBIfam" id="TIGR03506">
    <property type="entry name" value="FlgEFG_subfam"/>
    <property type="match status" value="1"/>
</dbReference>
<dbReference type="InterPro" id="IPR053967">
    <property type="entry name" value="LlgE_F_G-like_D1"/>
</dbReference>
<dbReference type="GO" id="GO:0071978">
    <property type="term" value="P:bacterial-type flagellum-dependent swarming motility"/>
    <property type="evidence" value="ECO:0007669"/>
    <property type="project" value="TreeGrafter"/>
</dbReference>
<feature type="domain" description="Flagellar basal body rod protein N-terminal" evidence="4">
    <location>
        <begin position="5"/>
        <end position="35"/>
    </location>
</feature>
<dbReference type="GO" id="GO:0030694">
    <property type="term" value="C:bacterial-type flagellum basal body, rod"/>
    <property type="evidence" value="ECO:0007669"/>
    <property type="project" value="InterPro"/>
</dbReference>
<name>A0A3B1A312_9ZZZZ</name>
<evidence type="ECO:0000259" key="6">
    <source>
        <dbReference type="Pfam" id="PF22692"/>
    </source>
</evidence>
<dbReference type="AlphaFoldDB" id="A0A3B1A312"/>